<dbReference type="Pfam" id="PF01609">
    <property type="entry name" value="DDE_Tnp_1"/>
    <property type="match status" value="1"/>
</dbReference>
<dbReference type="GO" id="GO:0004803">
    <property type="term" value="F:transposase activity"/>
    <property type="evidence" value="ECO:0007669"/>
    <property type="project" value="InterPro"/>
</dbReference>
<dbReference type="InterPro" id="IPR002559">
    <property type="entry name" value="Transposase_11"/>
</dbReference>
<dbReference type="GO" id="GO:0006313">
    <property type="term" value="P:DNA transposition"/>
    <property type="evidence" value="ECO:0007669"/>
    <property type="project" value="InterPro"/>
</dbReference>
<comment type="caution">
    <text evidence="3">The sequence shown here is derived from an EMBL/GenBank/DDBJ whole genome shotgun (WGS) entry which is preliminary data.</text>
</comment>
<dbReference type="GO" id="GO:0003677">
    <property type="term" value="F:DNA binding"/>
    <property type="evidence" value="ECO:0007669"/>
    <property type="project" value="InterPro"/>
</dbReference>
<dbReference type="Proteomes" id="UP000298324">
    <property type="component" value="Unassembled WGS sequence"/>
</dbReference>
<proteinExistence type="predicted"/>
<gene>
    <name evidence="3" type="ORF">Psch_02813</name>
</gene>
<sequence>MATTLSKQEATPDLVREIIHRRWDIENTLFHELKGNWNMEHCYIHQEIAFQVILWIMFLAVNLLWLFLHRNRRKDSGFSAREIAEKMRSALEYIRDRSLARYLFDTS</sequence>
<keyword evidence="4" id="KW-1185">Reference proteome</keyword>
<organism evidence="3 4">
    <name type="scientific">Pelotomaculum schinkii</name>
    <dbReference type="NCBI Taxonomy" id="78350"/>
    <lineage>
        <taxon>Bacteria</taxon>
        <taxon>Bacillati</taxon>
        <taxon>Bacillota</taxon>
        <taxon>Clostridia</taxon>
        <taxon>Eubacteriales</taxon>
        <taxon>Desulfotomaculaceae</taxon>
        <taxon>Pelotomaculum</taxon>
    </lineage>
</organism>
<evidence type="ECO:0000313" key="4">
    <source>
        <dbReference type="Proteomes" id="UP000298324"/>
    </source>
</evidence>
<feature type="transmembrane region" description="Helical" evidence="1">
    <location>
        <begin position="48"/>
        <end position="68"/>
    </location>
</feature>
<feature type="domain" description="Transposase IS4-like" evidence="2">
    <location>
        <begin position="3"/>
        <end position="63"/>
    </location>
</feature>
<evidence type="ECO:0000259" key="2">
    <source>
        <dbReference type="Pfam" id="PF01609"/>
    </source>
</evidence>
<name>A0A4Y7RAF4_9FIRM</name>
<evidence type="ECO:0000256" key="1">
    <source>
        <dbReference type="SAM" id="Phobius"/>
    </source>
</evidence>
<evidence type="ECO:0000313" key="3">
    <source>
        <dbReference type="EMBL" id="TEB05772.1"/>
    </source>
</evidence>
<dbReference type="EMBL" id="QFGA01000002">
    <property type="protein sequence ID" value="TEB05772.1"/>
    <property type="molecule type" value="Genomic_DNA"/>
</dbReference>
<dbReference type="AlphaFoldDB" id="A0A4Y7RAF4"/>
<accession>A0A4Y7RAF4</accession>
<keyword evidence="1" id="KW-1133">Transmembrane helix</keyword>
<keyword evidence="1" id="KW-0472">Membrane</keyword>
<protein>
    <submittedName>
        <fullName evidence="3">Transposase DDE domain protein</fullName>
    </submittedName>
</protein>
<reference evidence="3 4" key="1">
    <citation type="journal article" date="2018" name="Environ. Microbiol.">
        <title>Novel energy conservation strategies and behaviour of Pelotomaculum schinkii driving syntrophic propionate catabolism.</title>
        <authorList>
            <person name="Hidalgo-Ahumada C.A.P."/>
            <person name="Nobu M.K."/>
            <person name="Narihiro T."/>
            <person name="Tamaki H."/>
            <person name="Liu W.T."/>
            <person name="Kamagata Y."/>
            <person name="Stams A.J.M."/>
            <person name="Imachi H."/>
            <person name="Sousa D.Z."/>
        </authorList>
    </citation>
    <scope>NUCLEOTIDE SEQUENCE [LARGE SCALE GENOMIC DNA]</scope>
    <source>
        <strain evidence="3 4">HH</strain>
    </source>
</reference>
<dbReference type="RefSeq" id="WP_190258508.1">
    <property type="nucleotide sequence ID" value="NZ_QFGA01000002.1"/>
</dbReference>
<keyword evidence="1" id="KW-0812">Transmembrane</keyword>